<keyword evidence="2" id="KW-1185">Reference proteome</keyword>
<dbReference type="GeneID" id="71987474"/>
<reference evidence="1" key="2">
    <citation type="journal article" date="2022" name="Microb. Genom.">
        <title>A chromosome-scale genome assembly of the tomato pathogen Cladosporium fulvum reveals a compartmentalized genome architecture and the presence of a dispensable chromosome.</title>
        <authorList>
            <person name="Zaccaron A.Z."/>
            <person name="Chen L.H."/>
            <person name="Samaras A."/>
            <person name="Stergiopoulos I."/>
        </authorList>
    </citation>
    <scope>NUCLEOTIDE SEQUENCE</scope>
    <source>
        <strain evidence="1">Race5_Kim</strain>
    </source>
</reference>
<reference evidence="1" key="1">
    <citation type="submission" date="2021-12" db="EMBL/GenBank/DDBJ databases">
        <authorList>
            <person name="Zaccaron A."/>
            <person name="Stergiopoulos I."/>
        </authorList>
    </citation>
    <scope>NUCLEOTIDE SEQUENCE</scope>
    <source>
        <strain evidence="1">Race5_Kim</strain>
    </source>
</reference>
<protein>
    <recommendedName>
        <fullName evidence="3">BTB domain-containing protein</fullName>
    </recommendedName>
</protein>
<sequence length="274" mass="30722">MTSPASLKREKRDFSEQTIAVEVGSERTSFLVHPSILSKNSKILQSCSRTQPHSTPTSPTSTPAATFRTLQAPSSDFNAIKHHLTLLSTLFILGERIDDTCLRNTVIKYLLLSSGRTGYCYVQPLLTLAFSNSASHPDSTLRAYLVDAALAYMMPEWLEANWAILPGEFLRLVMVGWARGPVERRGGGDGLSIGCCSRWRCVVIMSMMGMFRWRRRVLRLWGGRGGRIGRGGRGGGLRLWGDWRCIFGKGEMWSEMCWKTCVEDGSGERSWKDY</sequence>
<dbReference type="EMBL" id="CP090168">
    <property type="protein sequence ID" value="UJO18851.1"/>
    <property type="molecule type" value="Genomic_DNA"/>
</dbReference>
<dbReference type="AlphaFoldDB" id="A0A9Q8UQN0"/>
<gene>
    <name evidence="1" type="ORF">CLAFUR5_07596</name>
</gene>
<dbReference type="RefSeq" id="XP_047763217.1">
    <property type="nucleotide sequence ID" value="XM_047906744.1"/>
</dbReference>
<name>A0A9Q8UQN0_PASFU</name>
<dbReference type="KEGG" id="ffu:CLAFUR5_07596"/>
<proteinExistence type="predicted"/>
<accession>A0A9Q8UQN0</accession>
<evidence type="ECO:0000313" key="1">
    <source>
        <dbReference type="EMBL" id="UJO18851.1"/>
    </source>
</evidence>
<dbReference type="Proteomes" id="UP000756132">
    <property type="component" value="Chromosome 6"/>
</dbReference>
<organism evidence="1 2">
    <name type="scientific">Passalora fulva</name>
    <name type="common">Tomato leaf mold</name>
    <name type="synonym">Cladosporium fulvum</name>
    <dbReference type="NCBI Taxonomy" id="5499"/>
    <lineage>
        <taxon>Eukaryota</taxon>
        <taxon>Fungi</taxon>
        <taxon>Dikarya</taxon>
        <taxon>Ascomycota</taxon>
        <taxon>Pezizomycotina</taxon>
        <taxon>Dothideomycetes</taxon>
        <taxon>Dothideomycetidae</taxon>
        <taxon>Mycosphaerellales</taxon>
        <taxon>Mycosphaerellaceae</taxon>
        <taxon>Fulvia</taxon>
    </lineage>
</organism>
<evidence type="ECO:0000313" key="2">
    <source>
        <dbReference type="Proteomes" id="UP000756132"/>
    </source>
</evidence>
<evidence type="ECO:0008006" key="3">
    <source>
        <dbReference type="Google" id="ProtNLM"/>
    </source>
</evidence>
<dbReference type="OrthoDB" id="1022638at2759"/>